<protein>
    <submittedName>
        <fullName evidence="9">O-methylsterigmatocystin oxidoreductase</fullName>
    </submittedName>
</protein>
<evidence type="ECO:0000256" key="8">
    <source>
        <dbReference type="SAM" id="SignalP"/>
    </source>
</evidence>
<evidence type="ECO:0000256" key="1">
    <source>
        <dbReference type="ARBA" id="ARBA00001971"/>
    </source>
</evidence>
<dbReference type="GO" id="GO:0004497">
    <property type="term" value="F:monooxygenase activity"/>
    <property type="evidence" value="ECO:0007669"/>
    <property type="project" value="UniProtKB-KW"/>
</dbReference>
<dbReference type="GO" id="GO:0016705">
    <property type="term" value="F:oxidoreductase activity, acting on paired donors, with incorporation or reduction of molecular oxygen"/>
    <property type="evidence" value="ECO:0007669"/>
    <property type="project" value="InterPro"/>
</dbReference>
<dbReference type="EMBL" id="JACAZI010000033">
    <property type="protein sequence ID" value="KAF7330208.1"/>
    <property type="molecule type" value="Genomic_DNA"/>
</dbReference>
<dbReference type="GO" id="GO:0005506">
    <property type="term" value="F:iron ion binding"/>
    <property type="evidence" value="ECO:0007669"/>
    <property type="project" value="InterPro"/>
</dbReference>
<reference evidence="9" key="1">
    <citation type="submission" date="2020-05" db="EMBL/GenBank/DDBJ databases">
        <title>Mycena genomes resolve the evolution of fungal bioluminescence.</title>
        <authorList>
            <person name="Tsai I.J."/>
        </authorList>
    </citation>
    <scope>NUCLEOTIDE SEQUENCE</scope>
    <source>
        <strain evidence="9">CCC161011</strain>
    </source>
</reference>
<name>A0A8H7CC74_9AGAR</name>
<dbReference type="AlphaFoldDB" id="A0A8H7CC74"/>
<dbReference type="Pfam" id="PF00067">
    <property type="entry name" value="p450"/>
    <property type="match status" value="1"/>
</dbReference>
<organism evidence="9 10">
    <name type="scientific">Mycena venus</name>
    <dbReference type="NCBI Taxonomy" id="2733690"/>
    <lineage>
        <taxon>Eukaryota</taxon>
        <taxon>Fungi</taxon>
        <taxon>Dikarya</taxon>
        <taxon>Basidiomycota</taxon>
        <taxon>Agaricomycotina</taxon>
        <taxon>Agaricomycetes</taxon>
        <taxon>Agaricomycetidae</taxon>
        <taxon>Agaricales</taxon>
        <taxon>Marasmiineae</taxon>
        <taxon>Mycenaceae</taxon>
        <taxon>Mycena</taxon>
    </lineage>
</organism>
<proteinExistence type="inferred from homology"/>
<evidence type="ECO:0000313" key="9">
    <source>
        <dbReference type="EMBL" id="KAF7330208.1"/>
    </source>
</evidence>
<keyword evidence="10" id="KW-1185">Reference proteome</keyword>
<evidence type="ECO:0000256" key="3">
    <source>
        <dbReference type="ARBA" id="ARBA00022617"/>
    </source>
</evidence>
<evidence type="ECO:0000256" key="6">
    <source>
        <dbReference type="ARBA" id="ARBA00023004"/>
    </source>
</evidence>
<dbReference type="Proteomes" id="UP000620124">
    <property type="component" value="Unassembled WGS sequence"/>
</dbReference>
<keyword evidence="6" id="KW-0408">Iron</keyword>
<evidence type="ECO:0000256" key="7">
    <source>
        <dbReference type="ARBA" id="ARBA00023033"/>
    </source>
</evidence>
<evidence type="ECO:0000313" key="10">
    <source>
        <dbReference type="Proteomes" id="UP000620124"/>
    </source>
</evidence>
<feature type="signal peptide" evidence="8">
    <location>
        <begin position="1"/>
        <end position="19"/>
    </location>
</feature>
<dbReference type="Gene3D" id="1.10.630.10">
    <property type="entry name" value="Cytochrome P450"/>
    <property type="match status" value="1"/>
</dbReference>
<dbReference type="SUPFAM" id="SSF48264">
    <property type="entry name" value="Cytochrome P450"/>
    <property type="match status" value="1"/>
</dbReference>
<keyword evidence="4" id="KW-0479">Metal-binding</keyword>
<dbReference type="InterPro" id="IPR036396">
    <property type="entry name" value="Cyt_P450_sf"/>
</dbReference>
<sequence>MAFLAVVFLASWLIRRRRALPTPPGPKISVFGWGNGVKMPSTFQWLTYAEWRKTYGDFIFINVLRNPILVINSVQVARDLLEKRSVKYSSRPVRVMQKDIMGFDFLFTGMKYDSWYKQHRTMFQHHFQRNVIQKYQALQQRHAYTFLRNMAHTPDALEHNLRRTTAAVVLEICYGIHVAETGDEYVALADRALAGISAAGNFGTFCVDYFPLLKYVPAWLPGAKFKREGLKWRRLSSRLLNYAFDSVKQKLEEGCAEPSLMTTELESLFRESPKKSRAVERETIIKDVVATTYAAGSDTVKLQIPPEVVDAIIDHLASDSRTLRNCTTVARSWLPRSRNHLFRHLSISTTRLRRFLRRCETFGPAVVSLVFRASEGQWHHVTALLCEKAISGTFLSFTSLISLKIYGLHFPAFGRLVQLVSAFPRLENISLHEVTWNGIDSTRQSEPTGSFNHLRHLSLSDLPLNPILDWFARLELSALDGLSLMLYQSDARSTVRILDLLATWTPKYVEIGPPGHSAFKNLVRTISERHGLHAYSNVGLLDERKSFLVLRRPLQIHPYPRVEINQLSDTSITCHVRAFPGLDWEGIDNVLSSERLVVFNRVMLLVDGEFTQAQVRQQLPITSRRGVLAFWNLRGRITTEVD</sequence>
<keyword evidence="8" id="KW-0732">Signal</keyword>
<dbReference type="PANTHER" id="PTHR46300">
    <property type="entry name" value="P450, PUTATIVE (EUROFUNG)-RELATED-RELATED"/>
    <property type="match status" value="1"/>
</dbReference>
<comment type="similarity">
    <text evidence="2">Belongs to the cytochrome P450 family.</text>
</comment>
<dbReference type="InterPro" id="IPR050364">
    <property type="entry name" value="Cytochrome_P450_fung"/>
</dbReference>
<comment type="cofactor">
    <cofactor evidence="1">
        <name>heme</name>
        <dbReference type="ChEBI" id="CHEBI:30413"/>
    </cofactor>
</comment>
<keyword evidence="5" id="KW-0560">Oxidoreductase</keyword>
<evidence type="ECO:0000256" key="4">
    <source>
        <dbReference type="ARBA" id="ARBA00022723"/>
    </source>
</evidence>
<gene>
    <name evidence="9" type="ORF">MVEN_02457900</name>
</gene>
<dbReference type="GO" id="GO:0020037">
    <property type="term" value="F:heme binding"/>
    <property type="evidence" value="ECO:0007669"/>
    <property type="project" value="InterPro"/>
</dbReference>
<evidence type="ECO:0000256" key="2">
    <source>
        <dbReference type="ARBA" id="ARBA00010617"/>
    </source>
</evidence>
<keyword evidence="3" id="KW-0349">Heme</keyword>
<dbReference type="InterPro" id="IPR001128">
    <property type="entry name" value="Cyt_P450"/>
</dbReference>
<comment type="caution">
    <text evidence="9">The sequence shown here is derived from an EMBL/GenBank/DDBJ whole genome shotgun (WGS) entry which is preliminary data.</text>
</comment>
<evidence type="ECO:0000256" key="5">
    <source>
        <dbReference type="ARBA" id="ARBA00023002"/>
    </source>
</evidence>
<dbReference type="PANTHER" id="PTHR46300:SF7">
    <property type="entry name" value="P450, PUTATIVE (EUROFUNG)-RELATED"/>
    <property type="match status" value="1"/>
</dbReference>
<feature type="chain" id="PRO_5034031614" evidence="8">
    <location>
        <begin position="20"/>
        <end position="642"/>
    </location>
</feature>
<accession>A0A8H7CC74</accession>
<dbReference type="OrthoDB" id="2789670at2759"/>
<keyword evidence="7" id="KW-0503">Monooxygenase</keyword>